<dbReference type="EMBL" id="AL596169">
    <property type="protein sequence ID" value="CAC96937.1"/>
    <property type="molecule type" value="Genomic_DNA"/>
</dbReference>
<dbReference type="PIR" id="AI1645">
    <property type="entry name" value="AI1645"/>
</dbReference>
<protein>
    <submittedName>
        <fullName evidence="1">Lin1292 protein</fullName>
    </submittedName>
    <submittedName>
        <fullName evidence="2">Lin1706 protein</fullName>
    </submittedName>
</protein>
<proteinExistence type="predicted"/>
<accession>Q925Y3</accession>
<reference evidence="2 3" key="1">
    <citation type="journal article" date="2001" name="Science">
        <title>Comparative genomics of Listeria species.</title>
        <authorList>
            <person name="Glaser P."/>
            <person name="Frangeul L."/>
            <person name="Buchrieser C."/>
            <person name="Rusniok C."/>
            <person name="Amend A."/>
            <person name="Baquero F."/>
            <person name="Berche P."/>
            <person name="Bloecker H."/>
            <person name="Brandt P."/>
            <person name="Chakraborty T."/>
            <person name="Charbit A."/>
            <person name="Chetouani F."/>
            <person name="Couve E."/>
            <person name="de Daruvar A."/>
            <person name="Dehoux P."/>
            <person name="Domann E."/>
            <person name="Dominguez-Bernal G."/>
            <person name="Duchaud E."/>
            <person name="Durant L."/>
            <person name="Dussurget O."/>
            <person name="Entian K.-D."/>
            <person name="Fsihi H."/>
            <person name="Garcia-del Portillo F."/>
            <person name="Garrido P."/>
            <person name="Gautier L."/>
            <person name="Goebel W."/>
            <person name="Gomez-Lopez N."/>
            <person name="Hain T."/>
            <person name="Hauf J."/>
            <person name="Jackson D."/>
            <person name="Jones L.-M."/>
            <person name="Kaerst U."/>
            <person name="Kreft J."/>
            <person name="Kuhn M."/>
            <person name="Kunst F."/>
            <person name="Kurapkat G."/>
            <person name="Madueno E."/>
            <person name="Maitournam A."/>
            <person name="Mata Vicente J."/>
            <person name="Ng E."/>
            <person name="Nedjari H."/>
            <person name="Nordsiek G."/>
            <person name="Novella S."/>
            <person name="de Pablos B."/>
            <person name="Perez-Diaz J.-C."/>
            <person name="Purcell R."/>
            <person name="Remmel B."/>
            <person name="Rose M."/>
            <person name="Schlueter T."/>
            <person name="Simoes N."/>
            <person name="Tierrez A."/>
            <person name="Vazquez-Boland J.-A."/>
            <person name="Voss H."/>
            <person name="Wehland J."/>
            <person name="Cossart P."/>
        </authorList>
    </citation>
    <scope>NUCLEOTIDE SEQUENCE [LARGE SCALE GENOMIC DNA]</scope>
    <source>
        <strain evidence="3">ATCC BAA-680 / CLIP 11262</strain>
        <strain evidence="2">Clip11262</strain>
    </source>
</reference>
<organism evidence="2 3">
    <name type="scientific">Listeria innocua serovar 6a (strain ATCC BAA-680 / CLIP 11262)</name>
    <dbReference type="NCBI Taxonomy" id="272626"/>
    <lineage>
        <taxon>Bacteria</taxon>
        <taxon>Bacillati</taxon>
        <taxon>Bacillota</taxon>
        <taxon>Bacilli</taxon>
        <taxon>Bacillales</taxon>
        <taxon>Listeriaceae</taxon>
        <taxon>Listeria</taxon>
    </lineage>
</organism>
<dbReference type="HOGENOM" id="CLU_198973_0_1_9"/>
<name>Q925Y3_LISIN</name>
<sequence length="41" mass="4557">MAVIYLNLILNGKKTFKEVPRLLQAQVKALLIDADCAELAE</sequence>
<gene>
    <name evidence="1" type="ordered locus">lin1292</name>
    <name evidence="2" type="ordered locus">lin1706</name>
</gene>
<dbReference type="KEGG" id="lin:lin1706"/>
<dbReference type="PIR" id="AC1594">
    <property type="entry name" value="AC1594"/>
</dbReference>
<dbReference type="KEGG" id="lin:lin1292"/>
<dbReference type="STRING" id="272626.gene:17565623"/>
<evidence type="ECO:0000313" key="1">
    <source>
        <dbReference type="EMBL" id="CAC96523.1"/>
    </source>
</evidence>
<dbReference type="InterPro" id="IPR047907">
    <property type="entry name" value="CD1375-like"/>
</dbReference>
<dbReference type="RefSeq" id="WP_010990904.1">
    <property type="nucleotide sequence ID" value="NC_003212.1"/>
</dbReference>
<dbReference type="EMBL" id="AL596168">
    <property type="protein sequence ID" value="CAC96523.1"/>
    <property type="molecule type" value="Genomic_DNA"/>
</dbReference>
<evidence type="ECO:0000313" key="3">
    <source>
        <dbReference type="Proteomes" id="UP000002513"/>
    </source>
</evidence>
<dbReference type="Proteomes" id="UP000002513">
    <property type="component" value="Chromosome"/>
</dbReference>
<dbReference type="NCBIfam" id="NF040910">
    <property type="entry name" value="CD1375_fam"/>
    <property type="match status" value="1"/>
</dbReference>
<dbReference type="AlphaFoldDB" id="Q925Y3"/>
<evidence type="ECO:0000313" key="2">
    <source>
        <dbReference type="EMBL" id="CAC96937.1"/>
    </source>
</evidence>